<evidence type="ECO:0000313" key="1">
    <source>
        <dbReference type="EMBL" id="MEI2684619.1"/>
    </source>
</evidence>
<dbReference type="EMBL" id="JBANEI010000036">
    <property type="protein sequence ID" value="MEI2684619.1"/>
    <property type="molecule type" value="Genomic_DNA"/>
</dbReference>
<reference evidence="1 2" key="1">
    <citation type="submission" date="2024-02" db="EMBL/GenBank/DDBJ databases">
        <title>First report Erwinia aphidicola in onion in Chile.</title>
        <authorList>
            <person name="Valenzuela M."/>
            <person name="Pena M."/>
            <person name="Dutta B."/>
        </authorList>
    </citation>
    <scope>NUCLEOTIDE SEQUENCE [LARGE SCALE GENOMIC DNA]</scope>
    <source>
        <strain evidence="1 2">QCJ3A</strain>
    </source>
</reference>
<protein>
    <submittedName>
        <fullName evidence="1">Uncharacterized protein</fullName>
    </submittedName>
</protein>
<name>A0ABU8DM91_ERWAP</name>
<keyword evidence="2" id="KW-1185">Reference proteome</keyword>
<accession>A0ABU8DM91</accession>
<comment type="caution">
    <text evidence="1">The sequence shown here is derived from an EMBL/GenBank/DDBJ whole genome shotgun (WGS) entry which is preliminary data.</text>
</comment>
<organism evidence="1 2">
    <name type="scientific">Erwinia aphidicola</name>
    <dbReference type="NCBI Taxonomy" id="68334"/>
    <lineage>
        <taxon>Bacteria</taxon>
        <taxon>Pseudomonadati</taxon>
        <taxon>Pseudomonadota</taxon>
        <taxon>Gammaproteobacteria</taxon>
        <taxon>Enterobacterales</taxon>
        <taxon>Erwiniaceae</taxon>
        <taxon>Erwinia</taxon>
    </lineage>
</organism>
<sequence>MSGVAYADSQCGPFLLGTSSANDGWARINGIKPTNQKVTFLKQQDDYDNIKMQWMVPRSDYPGWLGMDYIKRNGKAILNVEAIRSNMDQPRLFGTYDCVKVK</sequence>
<gene>
    <name evidence="1" type="ORF">V8N49_23685</name>
</gene>
<proteinExistence type="predicted"/>
<dbReference type="Proteomes" id="UP001306592">
    <property type="component" value="Unassembled WGS sequence"/>
</dbReference>
<evidence type="ECO:0000313" key="2">
    <source>
        <dbReference type="Proteomes" id="UP001306592"/>
    </source>
</evidence>